<dbReference type="PANTHER" id="PTHR43033">
    <property type="entry name" value="TRNA(ILE)-LYSIDINE SYNTHASE-RELATED"/>
    <property type="match status" value="1"/>
</dbReference>
<dbReference type="InterPro" id="IPR015262">
    <property type="entry name" value="tRNA_Ile_lys_synt_subst-bd"/>
</dbReference>
<dbReference type="Gene3D" id="3.40.50.620">
    <property type="entry name" value="HUPs"/>
    <property type="match status" value="1"/>
</dbReference>
<accession>A0A7Y9Z7U8</accession>
<dbReference type="InterPro" id="IPR012795">
    <property type="entry name" value="tRNA_Ile_lys_synt_N"/>
</dbReference>
<dbReference type="Proteomes" id="UP000547973">
    <property type="component" value="Unassembled WGS sequence"/>
</dbReference>
<evidence type="ECO:0000256" key="1">
    <source>
        <dbReference type="ARBA" id="ARBA00022490"/>
    </source>
</evidence>
<evidence type="ECO:0000256" key="2">
    <source>
        <dbReference type="ARBA" id="ARBA00022598"/>
    </source>
</evidence>
<dbReference type="Pfam" id="PF09179">
    <property type="entry name" value="TilS"/>
    <property type="match status" value="1"/>
</dbReference>
<dbReference type="PANTHER" id="PTHR43033:SF1">
    <property type="entry name" value="TRNA(ILE)-LYSIDINE SYNTHASE-RELATED"/>
    <property type="match status" value="1"/>
</dbReference>
<comment type="domain">
    <text evidence="7">The N-terminal region contains the highly conserved SGGXDS motif, predicted to be a P-loop motif involved in ATP binding.</text>
</comment>
<protein>
    <recommendedName>
        <fullName evidence="7">tRNA(Ile)-lysidine synthase</fullName>
        <ecNumber evidence="7">6.3.4.19</ecNumber>
    </recommendedName>
    <alternativeName>
        <fullName evidence="7">tRNA(Ile)-2-lysyl-cytidine synthase</fullName>
    </alternativeName>
    <alternativeName>
        <fullName evidence="7">tRNA(Ile)-lysidine synthetase</fullName>
    </alternativeName>
</protein>
<keyword evidence="5 7" id="KW-0067">ATP-binding</keyword>
<dbReference type="GO" id="GO:0005737">
    <property type="term" value="C:cytoplasm"/>
    <property type="evidence" value="ECO:0007669"/>
    <property type="project" value="UniProtKB-SubCell"/>
</dbReference>
<proteinExistence type="inferred from homology"/>
<feature type="binding site" evidence="7">
    <location>
        <begin position="33"/>
        <end position="38"/>
    </location>
    <ligand>
        <name>ATP</name>
        <dbReference type="ChEBI" id="CHEBI:30616"/>
    </ligand>
</feature>
<dbReference type="GO" id="GO:0005524">
    <property type="term" value="F:ATP binding"/>
    <property type="evidence" value="ECO:0007669"/>
    <property type="project" value="UniProtKB-UniRule"/>
</dbReference>
<comment type="caution">
    <text evidence="11">The sequence shown here is derived from an EMBL/GenBank/DDBJ whole genome shotgun (WGS) entry which is preliminary data.</text>
</comment>
<keyword evidence="4 7" id="KW-0547">Nucleotide-binding</keyword>
<dbReference type="InterPro" id="IPR011063">
    <property type="entry name" value="TilS/TtcA_N"/>
</dbReference>
<comment type="similarity">
    <text evidence="7">Belongs to the tRNA(Ile)-lysidine synthase family.</text>
</comment>
<dbReference type="Pfam" id="PF01171">
    <property type="entry name" value="ATP_bind_3"/>
    <property type="match status" value="1"/>
</dbReference>
<evidence type="ECO:0000256" key="7">
    <source>
        <dbReference type="HAMAP-Rule" id="MF_01161"/>
    </source>
</evidence>
<dbReference type="OrthoDB" id="5244702at2"/>
<comment type="function">
    <text evidence="7">Ligates lysine onto the cytidine present at position 34 of the AUA codon-specific tRNA(Ile) that contains the anticodon CAU, in an ATP-dependent manner. Cytidine is converted to lysidine, thus changing the amino acid specificity of the tRNA from methionine to isoleucine.</text>
</comment>
<dbReference type="HAMAP" id="MF_01161">
    <property type="entry name" value="tRNA_Ile_lys_synt"/>
    <property type="match status" value="1"/>
</dbReference>
<keyword evidence="1 7" id="KW-0963">Cytoplasm</keyword>
<keyword evidence="8" id="KW-0175">Coiled coil</keyword>
<feature type="coiled-coil region" evidence="8">
    <location>
        <begin position="220"/>
        <end position="247"/>
    </location>
</feature>
<evidence type="ECO:0000256" key="8">
    <source>
        <dbReference type="SAM" id="Coils"/>
    </source>
</evidence>
<keyword evidence="3 7" id="KW-0819">tRNA processing</keyword>
<dbReference type="EMBL" id="JACBZO010000001">
    <property type="protein sequence ID" value="NYI40464.1"/>
    <property type="molecule type" value="Genomic_DNA"/>
</dbReference>
<dbReference type="CDD" id="cd01992">
    <property type="entry name" value="TilS_N"/>
    <property type="match status" value="1"/>
</dbReference>
<sequence>MTGPHPAVAATRNAVREALDGVDMGSRIWVACSGGPDSLALAAATAFVSRKEGFLPGVIVVDHGLTPESAIVAEKAVAQARKAGIHTIFVERVLVGREGGLEAAARKARYAALDSRADAEGGLTPHILLGHTMDDQAETVLLALARGSGARALAGMPVKRGRYVRPFLSLRRKDTVTACEALELTPWFDPTNEPDGGPRRSALRGVVMPALVDVLGQGVISGLARSAALLQADADELERQARSAIRETEPQAHGDEWQCDMLAALPDAIRTRMLKMIAENKGTGPLAASHVAALDRLIMTYSGQGAVWLPGGYEARREYGRLIFTHPLERFEHPDENGNPE</sequence>
<evidence type="ECO:0000313" key="12">
    <source>
        <dbReference type="Proteomes" id="UP000547973"/>
    </source>
</evidence>
<dbReference type="SUPFAM" id="SSF52402">
    <property type="entry name" value="Adenine nucleotide alpha hydrolases-like"/>
    <property type="match status" value="1"/>
</dbReference>
<feature type="domain" description="tRNA(Ile)-lysidine/2-thiocytidine synthase N-terminal" evidence="9">
    <location>
        <begin position="28"/>
        <end position="194"/>
    </location>
</feature>
<organism evidence="11 12">
    <name type="scientific">Demequina lutea</name>
    <dbReference type="NCBI Taxonomy" id="431489"/>
    <lineage>
        <taxon>Bacteria</taxon>
        <taxon>Bacillati</taxon>
        <taxon>Actinomycetota</taxon>
        <taxon>Actinomycetes</taxon>
        <taxon>Micrococcales</taxon>
        <taxon>Demequinaceae</taxon>
        <taxon>Demequina</taxon>
    </lineage>
</organism>
<keyword evidence="2 7" id="KW-0436">Ligase</keyword>
<dbReference type="EC" id="6.3.4.19" evidence="7"/>
<dbReference type="RefSeq" id="WP_062076165.1">
    <property type="nucleotide sequence ID" value="NZ_BBRC01000018.1"/>
</dbReference>
<dbReference type="Gene3D" id="1.20.59.20">
    <property type="match status" value="1"/>
</dbReference>
<comment type="catalytic activity">
    <reaction evidence="6 7">
        <text>cytidine(34) in tRNA(Ile2) + L-lysine + ATP = lysidine(34) in tRNA(Ile2) + AMP + diphosphate + H(+)</text>
        <dbReference type="Rhea" id="RHEA:43744"/>
        <dbReference type="Rhea" id="RHEA-COMP:10625"/>
        <dbReference type="Rhea" id="RHEA-COMP:10670"/>
        <dbReference type="ChEBI" id="CHEBI:15378"/>
        <dbReference type="ChEBI" id="CHEBI:30616"/>
        <dbReference type="ChEBI" id="CHEBI:32551"/>
        <dbReference type="ChEBI" id="CHEBI:33019"/>
        <dbReference type="ChEBI" id="CHEBI:82748"/>
        <dbReference type="ChEBI" id="CHEBI:83665"/>
        <dbReference type="ChEBI" id="CHEBI:456215"/>
        <dbReference type="EC" id="6.3.4.19"/>
    </reaction>
</comment>
<evidence type="ECO:0000313" key="11">
    <source>
        <dbReference type="EMBL" id="NYI40464.1"/>
    </source>
</evidence>
<evidence type="ECO:0000256" key="3">
    <source>
        <dbReference type="ARBA" id="ARBA00022694"/>
    </source>
</evidence>
<evidence type="ECO:0000256" key="4">
    <source>
        <dbReference type="ARBA" id="ARBA00022741"/>
    </source>
</evidence>
<keyword evidence="12" id="KW-1185">Reference proteome</keyword>
<feature type="domain" description="tRNA(Ile)-lysidine synthase substrate-binding" evidence="10">
    <location>
        <begin position="260"/>
        <end position="322"/>
    </location>
</feature>
<dbReference type="GO" id="GO:0006400">
    <property type="term" value="P:tRNA modification"/>
    <property type="evidence" value="ECO:0007669"/>
    <property type="project" value="UniProtKB-UniRule"/>
</dbReference>
<name>A0A7Y9Z7U8_9MICO</name>
<dbReference type="GO" id="GO:0032267">
    <property type="term" value="F:tRNA(Ile)-lysidine synthase activity"/>
    <property type="evidence" value="ECO:0007669"/>
    <property type="project" value="UniProtKB-EC"/>
</dbReference>
<dbReference type="SUPFAM" id="SSF82829">
    <property type="entry name" value="MesJ substrate recognition domain-like"/>
    <property type="match status" value="1"/>
</dbReference>
<reference evidence="11 12" key="1">
    <citation type="submission" date="2020-07" db="EMBL/GenBank/DDBJ databases">
        <title>Sequencing the genomes of 1000 actinobacteria strains.</title>
        <authorList>
            <person name="Klenk H.-P."/>
        </authorList>
    </citation>
    <scope>NUCLEOTIDE SEQUENCE [LARGE SCALE GENOMIC DNA]</scope>
    <source>
        <strain evidence="11 12">DSM 19970</strain>
    </source>
</reference>
<comment type="subcellular location">
    <subcellularLocation>
        <location evidence="7">Cytoplasm</location>
    </subcellularLocation>
</comment>
<dbReference type="InterPro" id="IPR012094">
    <property type="entry name" value="tRNA_Ile_lys_synt"/>
</dbReference>
<dbReference type="AlphaFoldDB" id="A0A7Y9Z7U8"/>
<evidence type="ECO:0000259" key="9">
    <source>
        <dbReference type="Pfam" id="PF01171"/>
    </source>
</evidence>
<evidence type="ECO:0000256" key="6">
    <source>
        <dbReference type="ARBA" id="ARBA00048539"/>
    </source>
</evidence>
<gene>
    <name evidence="7" type="primary">tilS</name>
    <name evidence="11" type="ORF">BKA03_000583</name>
</gene>
<dbReference type="InterPro" id="IPR014729">
    <property type="entry name" value="Rossmann-like_a/b/a_fold"/>
</dbReference>
<evidence type="ECO:0000256" key="5">
    <source>
        <dbReference type="ARBA" id="ARBA00022840"/>
    </source>
</evidence>
<evidence type="ECO:0000259" key="10">
    <source>
        <dbReference type="Pfam" id="PF09179"/>
    </source>
</evidence>
<dbReference type="NCBIfam" id="TIGR02432">
    <property type="entry name" value="lysidine_TilS_N"/>
    <property type="match status" value="1"/>
</dbReference>